<gene>
    <name evidence="1" type="ORF">Vse01_45150</name>
</gene>
<evidence type="ECO:0000313" key="1">
    <source>
        <dbReference type="EMBL" id="GIJ35367.1"/>
    </source>
</evidence>
<dbReference type="Proteomes" id="UP000607311">
    <property type="component" value="Unassembled WGS sequence"/>
</dbReference>
<keyword evidence="2" id="KW-1185">Reference proteome</keyword>
<dbReference type="EMBL" id="BOPD01000029">
    <property type="protein sequence ID" value="GIJ35367.1"/>
    <property type="molecule type" value="Genomic_DNA"/>
</dbReference>
<organism evidence="1 2">
    <name type="scientific">Micromonospora sediminimaris</name>
    <dbReference type="NCBI Taxonomy" id="547162"/>
    <lineage>
        <taxon>Bacteria</taxon>
        <taxon>Bacillati</taxon>
        <taxon>Actinomycetota</taxon>
        <taxon>Actinomycetes</taxon>
        <taxon>Micromonosporales</taxon>
        <taxon>Micromonosporaceae</taxon>
        <taxon>Micromonospora</taxon>
    </lineage>
</organism>
<reference evidence="1" key="1">
    <citation type="submission" date="2021-01" db="EMBL/GenBank/DDBJ databases">
        <title>Whole genome shotgun sequence of Verrucosispora sediminis NBRC 107745.</title>
        <authorList>
            <person name="Komaki H."/>
            <person name="Tamura T."/>
        </authorList>
    </citation>
    <scope>NUCLEOTIDE SEQUENCE</scope>
    <source>
        <strain evidence="1">NBRC 107745</strain>
    </source>
</reference>
<accession>A0A9W5UUK2</accession>
<name>A0A9W5UUK2_9ACTN</name>
<dbReference type="AlphaFoldDB" id="A0A9W5UUK2"/>
<proteinExistence type="predicted"/>
<comment type="caution">
    <text evidence="1">The sequence shown here is derived from an EMBL/GenBank/DDBJ whole genome shotgun (WGS) entry which is preliminary data.</text>
</comment>
<protein>
    <submittedName>
        <fullName evidence="1">Uncharacterized protein</fullName>
    </submittedName>
</protein>
<sequence length="72" mass="7980">MSLRFKLESDDSQTRFKLELNGRCLTLTCACDASRRDREDPRAIECLPADYTVRGFAQQVRAAIAAATGPDS</sequence>
<evidence type="ECO:0000313" key="2">
    <source>
        <dbReference type="Proteomes" id="UP000607311"/>
    </source>
</evidence>